<dbReference type="GO" id="GO:0047151">
    <property type="term" value="F:tRNA (uracil(54)-C5)-methyltransferase activity, 5,10-methylenetetrahydrofolate-dependent"/>
    <property type="evidence" value="ECO:0007669"/>
    <property type="project" value="UniProtKB-UniRule"/>
</dbReference>
<keyword evidence="13" id="KW-1185">Reference proteome</keyword>
<dbReference type="AlphaFoldDB" id="A0A8J6M892"/>
<protein>
    <recommendedName>
        <fullName evidence="10">Methylenetetrahydrofolate--tRNA-(uracil-5-)-methyltransferase TrmFO</fullName>
        <ecNumber evidence="10">2.1.1.74</ecNumber>
    </recommendedName>
    <alternativeName>
        <fullName evidence="10">Folate-dependent tRNA (uracil-5-)-methyltransferase</fullName>
    </alternativeName>
    <alternativeName>
        <fullName evidence="10">Folate-dependent tRNA(M-5-U54)-methyltransferase</fullName>
    </alternativeName>
</protein>
<dbReference type="Proteomes" id="UP000628736">
    <property type="component" value="Unassembled WGS sequence"/>
</dbReference>
<dbReference type="NCBIfam" id="TIGR00137">
    <property type="entry name" value="gid_trmFO"/>
    <property type="match status" value="1"/>
</dbReference>
<evidence type="ECO:0000256" key="4">
    <source>
        <dbReference type="ARBA" id="ARBA00022630"/>
    </source>
</evidence>
<comment type="subcellular location">
    <subcellularLocation>
        <location evidence="10">Cytoplasm</location>
    </subcellularLocation>
</comment>
<accession>A0A8J6M892</accession>
<dbReference type="HAMAP" id="MF_01037">
    <property type="entry name" value="TrmFO"/>
    <property type="match status" value="1"/>
</dbReference>
<comment type="similarity">
    <text evidence="10">Belongs to the MnmG family. TrmFO subfamily.</text>
</comment>
<organism evidence="12 13">
    <name type="scientific">Flintibacter hominis</name>
    <dbReference type="NCBI Taxonomy" id="2763048"/>
    <lineage>
        <taxon>Bacteria</taxon>
        <taxon>Bacillati</taxon>
        <taxon>Bacillota</taxon>
        <taxon>Clostridia</taxon>
        <taxon>Eubacteriales</taxon>
        <taxon>Flintibacter</taxon>
    </lineage>
</organism>
<evidence type="ECO:0000256" key="3">
    <source>
        <dbReference type="ARBA" id="ARBA00022603"/>
    </source>
</evidence>
<dbReference type="PANTHER" id="PTHR11806">
    <property type="entry name" value="GLUCOSE INHIBITED DIVISION PROTEIN A"/>
    <property type="match status" value="1"/>
</dbReference>
<sequence length="435" mass="48372">MESVIVIGAGLAGSEAAWQLARRGIPVELREMKPQKMTPAHHTEYFGELVCSNSLRSDQMENAVGLLKEELRRCSSLIMSCADEHRVEAGGALAVDRHAFAQAITERIKSHPNITVVEGEVTEIPEAGNVILASGPLTSEALSEAISRLFPGSRYLNFFDAAAPLVTFESVDMDSAWFASRYDRGTPDYINCPLTEEEYDVFWRELIHAQEAEVHGFEDAGVFEGCMPVEVMARRGRDTLCYGPLKPVGLKDPKTGKEPFAVVQLRKDNAQGTIYNIVGFQTHLKWGEQKRVFSMIPALKNAEYVRYGVMHRNTFLDSPRLLDRYYRVRGQERLMFAGQITGVEGYVESTASGALAAIELARRLEGKEPVNFPRETAIGALALYISDQSVVNFQPMNINFGLIPQLGYRVKGKRNKNAEISKRALEALGKLDLEP</sequence>
<evidence type="ECO:0000256" key="9">
    <source>
        <dbReference type="ARBA" id="ARBA00023027"/>
    </source>
</evidence>
<comment type="cofactor">
    <cofactor evidence="1 10">
        <name>FAD</name>
        <dbReference type="ChEBI" id="CHEBI:57692"/>
    </cofactor>
</comment>
<name>A0A8J6M892_9FIRM</name>
<dbReference type="InterPro" id="IPR002218">
    <property type="entry name" value="MnmG-rel"/>
</dbReference>
<dbReference type="InterPro" id="IPR004417">
    <property type="entry name" value="TrmFO"/>
</dbReference>
<dbReference type="RefSeq" id="WP_186852679.1">
    <property type="nucleotide sequence ID" value="NZ_JACOPO010000004.1"/>
</dbReference>
<dbReference type="Pfam" id="PF01134">
    <property type="entry name" value="GIDA"/>
    <property type="match status" value="1"/>
</dbReference>
<evidence type="ECO:0000256" key="6">
    <source>
        <dbReference type="ARBA" id="ARBA00022694"/>
    </source>
</evidence>
<keyword evidence="5 10" id="KW-0808">Transferase</keyword>
<keyword evidence="4 10" id="KW-0285">Flavoprotein</keyword>
<dbReference type="EC" id="2.1.1.74" evidence="10"/>
<evidence type="ECO:0000313" key="13">
    <source>
        <dbReference type="Proteomes" id="UP000628736"/>
    </source>
</evidence>
<keyword evidence="2 10" id="KW-0963">Cytoplasm</keyword>
<dbReference type="GO" id="GO:0050660">
    <property type="term" value="F:flavin adenine dinucleotide binding"/>
    <property type="evidence" value="ECO:0007669"/>
    <property type="project" value="UniProtKB-UniRule"/>
</dbReference>
<keyword evidence="6 10" id="KW-0819">tRNA processing</keyword>
<evidence type="ECO:0000256" key="8">
    <source>
        <dbReference type="ARBA" id="ARBA00022857"/>
    </source>
</evidence>
<dbReference type="NCBIfam" id="NF003739">
    <property type="entry name" value="PRK05335.1"/>
    <property type="match status" value="1"/>
</dbReference>
<evidence type="ECO:0000259" key="11">
    <source>
        <dbReference type="Pfam" id="PF01134"/>
    </source>
</evidence>
<evidence type="ECO:0000256" key="5">
    <source>
        <dbReference type="ARBA" id="ARBA00022679"/>
    </source>
</evidence>
<proteinExistence type="inferred from homology"/>
<dbReference type="Gene3D" id="3.50.50.60">
    <property type="entry name" value="FAD/NAD(P)-binding domain"/>
    <property type="match status" value="2"/>
</dbReference>
<evidence type="ECO:0000256" key="7">
    <source>
        <dbReference type="ARBA" id="ARBA00022827"/>
    </source>
</evidence>
<evidence type="ECO:0000256" key="1">
    <source>
        <dbReference type="ARBA" id="ARBA00001974"/>
    </source>
</evidence>
<dbReference type="InterPro" id="IPR040131">
    <property type="entry name" value="MnmG_N"/>
</dbReference>
<keyword evidence="7 10" id="KW-0274">FAD</keyword>
<feature type="binding site" evidence="10">
    <location>
        <begin position="8"/>
        <end position="13"/>
    </location>
    <ligand>
        <name>FAD</name>
        <dbReference type="ChEBI" id="CHEBI:57692"/>
    </ligand>
</feature>
<keyword evidence="3 10" id="KW-0489">Methyltransferase</keyword>
<reference evidence="12" key="1">
    <citation type="submission" date="2020-08" db="EMBL/GenBank/DDBJ databases">
        <title>Genome public.</title>
        <authorList>
            <person name="Liu C."/>
            <person name="Sun Q."/>
        </authorList>
    </citation>
    <scope>NUCLEOTIDE SEQUENCE</scope>
    <source>
        <strain evidence="12">NSJ-23</strain>
    </source>
</reference>
<keyword evidence="8 10" id="KW-0521">NADP</keyword>
<keyword evidence="9 10" id="KW-0520">NAD</keyword>
<evidence type="ECO:0000313" key="12">
    <source>
        <dbReference type="EMBL" id="MBC5722587.1"/>
    </source>
</evidence>
<dbReference type="GO" id="GO:0005829">
    <property type="term" value="C:cytosol"/>
    <property type="evidence" value="ECO:0007669"/>
    <property type="project" value="TreeGrafter"/>
</dbReference>
<dbReference type="PANTHER" id="PTHR11806:SF2">
    <property type="entry name" value="METHYLENETETRAHYDROFOLATE--TRNA-(URACIL-5-)-METHYLTRANSFERASE TRMFO"/>
    <property type="match status" value="1"/>
</dbReference>
<dbReference type="GO" id="GO:0002098">
    <property type="term" value="P:tRNA wobble uridine modification"/>
    <property type="evidence" value="ECO:0007669"/>
    <property type="project" value="TreeGrafter"/>
</dbReference>
<comment type="catalytic activity">
    <reaction evidence="10">
        <text>uridine(54) in tRNA + (6R)-5,10-methylene-5,6,7,8-tetrahydrofolate + NADH + H(+) = 5-methyluridine(54) in tRNA + (6S)-5,6,7,8-tetrahydrofolate + NAD(+)</text>
        <dbReference type="Rhea" id="RHEA:16873"/>
        <dbReference type="Rhea" id="RHEA-COMP:10167"/>
        <dbReference type="Rhea" id="RHEA-COMP:10193"/>
        <dbReference type="ChEBI" id="CHEBI:15378"/>
        <dbReference type="ChEBI" id="CHEBI:15636"/>
        <dbReference type="ChEBI" id="CHEBI:57453"/>
        <dbReference type="ChEBI" id="CHEBI:57540"/>
        <dbReference type="ChEBI" id="CHEBI:57945"/>
        <dbReference type="ChEBI" id="CHEBI:65315"/>
        <dbReference type="ChEBI" id="CHEBI:74447"/>
        <dbReference type="EC" id="2.1.1.74"/>
    </reaction>
</comment>
<comment type="caution">
    <text evidence="12">The sequence shown here is derived from an EMBL/GenBank/DDBJ whole genome shotgun (WGS) entry which is preliminary data.</text>
</comment>
<evidence type="ECO:0000256" key="2">
    <source>
        <dbReference type="ARBA" id="ARBA00022490"/>
    </source>
</evidence>
<gene>
    <name evidence="10 12" type="primary">trmFO</name>
    <name evidence="12" type="ORF">H8S11_07160</name>
</gene>
<evidence type="ECO:0000256" key="10">
    <source>
        <dbReference type="HAMAP-Rule" id="MF_01037"/>
    </source>
</evidence>
<comment type="catalytic activity">
    <reaction evidence="10">
        <text>uridine(54) in tRNA + (6R)-5,10-methylene-5,6,7,8-tetrahydrofolate + NADPH + H(+) = 5-methyluridine(54) in tRNA + (6S)-5,6,7,8-tetrahydrofolate + NADP(+)</text>
        <dbReference type="Rhea" id="RHEA:62372"/>
        <dbReference type="Rhea" id="RHEA-COMP:10167"/>
        <dbReference type="Rhea" id="RHEA-COMP:10193"/>
        <dbReference type="ChEBI" id="CHEBI:15378"/>
        <dbReference type="ChEBI" id="CHEBI:15636"/>
        <dbReference type="ChEBI" id="CHEBI:57453"/>
        <dbReference type="ChEBI" id="CHEBI:57783"/>
        <dbReference type="ChEBI" id="CHEBI:58349"/>
        <dbReference type="ChEBI" id="CHEBI:65315"/>
        <dbReference type="ChEBI" id="CHEBI:74447"/>
        <dbReference type="EC" id="2.1.1.74"/>
    </reaction>
</comment>
<dbReference type="GO" id="GO:0030488">
    <property type="term" value="P:tRNA methylation"/>
    <property type="evidence" value="ECO:0007669"/>
    <property type="project" value="TreeGrafter"/>
</dbReference>
<comment type="function">
    <text evidence="10">Catalyzes the folate-dependent formation of 5-methyl-uridine at position 54 (M-5-U54) in all tRNAs.</text>
</comment>
<dbReference type="InterPro" id="IPR036188">
    <property type="entry name" value="FAD/NAD-bd_sf"/>
</dbReference>
<dbReference type="SUPFAM" id="SSF51905">
    <property type="entry name" value="FAD/NAD(P)-binding domain"/>
    <property type="match status" value="1"/>
</dbReference>
<dbReference type="EMBL" id="JACOPO010000004">
    <property type="protein sequence ID" value="MBC5722587.1"/>
    <property type="molecule type" value="Genomic_DNA"/>
</dbReference>
<feature type="domain" description="MnmG N-terminal" evidence="11">
    <location>
        <begin position="4"/>
        <end position="368"/>
    </location>
</feature>